<evidence type="ECO:0000313" key="3">
    <source>
        <dbReference type="EMBL" id="VDC29923.1"/>
    </source>
</evidence>
<feature type="transmembrane region" description="Helical" evidence="1">
    <location>
        <begin position="20"/>
        <end position="48"/>
    </location>
</feature>
<dbReference type="PANTHER" id="PTHR34351">
    <property type="entry name" value="SLR1927 PROTEIN-RELATED"/>
    <property type="match status" value="1"/>
</dbReference>
<dbReference type="AlphaFoldDB" id="A0A3P5X6L9"/>
<dbReference type="OrthoDB" id="9789943at2"/>
<reference evidence="3 4" key="1">
    <citation type="submission" date="2018-11" db="EMBL/GenBank/DDBJ databases">
        <authorList>
            <person name="Criscuolo A."/>
        </authorList>
    </citation>
    <scope>NUCLEOTIDE SEQUENCE [LARGE SCALE GENOMIC DNA]</scope>
    <source>
        <strain evidence="3">ATB-66</strain>
    </source>
</reference>
<feature type="domain" description="DUF58" evidence="2">
    <location>
        <begin position="214"/>
        <end position="322"/>
    </location>
</feature>
<keyword evidence="1" id="KW-0812">Transmembrane</keyword>
<keyword evidence="4" id="KW-1185">Reference proteome</keyword>
<evidence type="ECO:0000313" key="4">
    <source>
        <dbReference type="Proteomes" id="UP000270468"/>
    </source>
</evidence>
<sequence>MKWTHYEEGFKEVYQAMGITLMFFLASLIAKQALLGACFAAGLAILVFQNMYYSKVGKDLKLLPQQQRSRFLIGSENDLVLEFENGQTPIWNGMLTLSIQDAVMPVVDKMDHFSGIFDFSVPFSAGKGEKVKVTIPLTGRKRGLSRIVRLTIEIPHLFGGGSILMELDDFVRQESLVYPKIVPFTGILQPAAFKPGEVEQRHALFHDVFQPVGTRDYVPSDRFDQIHWTASARMQKLQTKEFLPVTSQSVMFLVNGVEKSNALDDFEKKIERLASYADYCTRKNIPYSIALNLLAFGETLYMYVETGIGKAHYQKTLETLAQLSERKAKIPFENMMQRVEMAGLLPPTIVLITHEPERYDQVIKKWSKFNHVVVDCFYEGGKGNWDRIDSKENVLN</sequence>
<dbReference type="EMBL" id="UXAV01000042">
    <property type="protein sequence ID" value="VDC29923.1"/>
    <property type="molecule type" value="Genomic_DNA"/>
</dbReference>
<dbReference type="Proteomes" id="UP000270468">
    <property type="component" value="Unassembled WGS sequence"/>
</dbReference>
<dbReference type="InterPro" id="IPR002881">
    <property type="entry name" value="DUF58"/>
</dbReference>
<gene>
    <name evidence="3" type="ORF">FILTAD_02475</name>
</gene>
<dbReference type="PANTHER" id="PTHR34351:SF2">
    <property type="entry name" value="DUF58 DOMAIN-CONTAINING PROTEIN"/>
    <property type="match status" value="1"/>
</dbReference>
<evidence type="ECO:0000256" key="1">
    <source>
        <dbReference type="SAM" id="Phobius"/>
    </source>
</evidence>
<dbReference type="RefSeq" id="WP_124071135.1">
    <property type="nucleotide sequence ID" value="NZ_CBCRXF010000001.1"/>
</dbReference>
<accession>A0A3P5X6L9</accession>
<organism evidence="3 4">
    <name type="scientific">Filibacter tadaridae</name>
    <dbReference type="NCBI Taxonomy" id="2483811"/>
    <lineage>
        <taxon>Bacteria</taxon>
        <taxon>Bacillati</taxon>
        <taxon>Bacillota</taxon>
        <taxon>Bacilli</taxon>
        <taxon>Bacillales</taxon>
        <taxon>Caryophanaceae</taxon>
        <taxon>Filibacter</taxon>
    </lineage>
</organism>
<keyword evidence="1" id="KW-1133">Transmembrane helix</keyword>
<evidence type="ECO:0000259" key="2">
    <source>
        <dbReference type="Pfam" id="PF01882"/>
    </source>
</evidence>
<name>A0A3P5X6L9_9BACL</name>
<protein>
    <recommendedName>
        <fullName evidence="2">DUF58 domain-containing protein</fullName>
    </recommendedName>
</protein>
<keyword evidence="1" id="KW-0472">Membrane</keyword>
<proteinExistence type="predicted"/>
<dbReference type="Pfam" id="PF01882">
    <property type="entry name" value="DUF58"/>
    <property type="match status" value="1"/>
</dbReference>